<feature type="transmembrane region" description="Helical" evidence="1">
    <location>
        <begin position="771"/>
        <end position="790"/>
    </location>
</feature>
<dbReference type="KEGG" id="hfl:PUV54_06165"/>
<reference evidence="4" key="1">
    <citation type="submission" date="2023-02" db="EMBL/GenBank/DDBJ databases">
        <title>Genome sequence of Hyphococcus flavus.</title>
        <authorList>
            <person name="Rong J.-C."/>
            <person name="Zhao Q."/>
            <person name="Yi M."/>
            <person name="Wu J.-Y."/>
        </authorList>
    </citation>
    <scope>NUCLEOTIDE SEQUENCE</scope>
    <source>
        <strain evidence="4">MCCC 1K03223</strain>
    </source>
</reference>
<dbReference type="Gene3D" id="2.60.40.3140">
    <property type="match status" value="1"/>
</dbReference>
<dbReference type="Pfam" id="PF01841">
    <property type="entry name" value="Transglut_core"/>
    <property type="match status" value="1"/>
</dbReference>
<dbReference type="Pfam" id="PF12969">
    <property type="entry name" value="DUF3857"/>
    <property type="match status" value="1"/>
</dbReference>
<keyword evidence="1" id="KW-1133">Transmembrane helix</keyword>
<dbReference type="EMBL" id="CP118166">
    <property type="protein sequence ID" value="WDI32780.1"/>
    <property type="molecule type" value="Genomic_DNA"/>
</dbReference>
<proteinExistence type="predicted"/>
<dbReference type="SUPFAM" id="SSF54001">
    <property type="entry name" value="Cysteine proteinases"/>
    <property type="match status" value="1"/>
</dbReference>
<dbReference type="Proteomes" id="UP001214043">
    <property type="component" value="Chromosome"/>
</dbReference>
<feature type="transmembrane region" description="Helical" evidence="1">
    <location>
        <begin position="741"/>
        <end position="759"/>
    </location>
</feature>
<dbReference type="InterPro" id="IPR002931">
    <property type="entry name" value="Transglutaminase-like"/>
</dbReference>
<feature type="domain" description="Transglutaminase-like" evidence="2">
    <location>
        <begin position="305"/>
        <end position="372"/>
    </location>
</feature>
<keyword evidence="5" id="KW-1185">Reference proteome</keyword>
<dbReference type="InterPro" id="IPR024618">
    <property type="entry name" value="DUF3857"/>
</dbReference>
<name>A0AAE9ZFD1_9PROT</name>
<dbReference type="AlphaFoldDB" id="A0AAE9ZFD1"/>
<gene>
    <name evidence="4" type="ORF">PUV54_06165</name>
</gene>
<evidence type="ECO:0000259" key="3">
    <source>
        <dbReference type="Pfam" id="PF12969"/>
    </source>
</evidence>
<feature type="transmembrane region" description="Helical" evidence="1">
    <location>
        <begin position="802"/>
        <end position="825"/>
    </location>
</feature>
<evidence type="ECO:0000256" key="1">
    <source>
        <dbReference type="SAM" id="Phobius"/>
    </source>
</evidence>
<accession>A0AAE9ZFD1</accession>
<sequence length="866" mass="97335">MLLFNNVIAVCRLFAGVIAAILTFAIAGSGISALAASEISFETRPDWVDRVDLPEINDARLNQVQDGVYYLVSDTQARIEDDRYVFYRRLAVQITNRTGLESAARLQFVFDPLDDVFSVHTVTLRRAGQTIDRLNPDSFIVARQESDMANGVTDGNLTVYAEIPDVRVGDVVDYEVSWTSQSALWPGHYSDSISSSWSVPIAFFQHRILAPAALDLTIKNNNTDFEPEITSANDYRDLRWWRIDPDIVPSQEAVPETFSNWGYVSVSTFSRWGEVVDSLIGDYDAKSVLPPDFAANHSWYAEDRALSEKITAAIRYVQDEVRYVGDETGVGSHLPRAPTEVIARGWGDCKDKSLLLTAILRSLGIEAYVALTDADQGYSLPQAAPSPYAFDHAIVVYIVDGVTYWNDPTSYDQGGVFPDIAQPVYGYGLPLKAGNGALWEMTPPGVSAPEKVVQEIFDFSEFNSAGVGLEVVSTYVGRQADSFRRILATSSPHQLAQDYLSYYQGQYPGITAVSDMAIDDDRDANRVKVIETYYFEREHYAEKPLETAFPLRADAVLGVLSEVNFTSRTAPVALPYPVDYKHIFTLKTVSDFEGPKKFSHKSDFLDFERMHETSGVDTNIIYRMTTKAIEAPVDMSTDYQSVIDDLNDYGALEFTYGADALDEEIGVWEAVGVLVGLAVIVYLIIAIVAQLKRDEALMETSVFYPVSMTKFVILNVATFGYYGIFWMWRCWRWVKFREERAIMPFWRAFFSFIWFYPLFSEIRDHQSSHKTRVFIGVTLAVAYVVFYFAGNIADAVYEGGPLISLSFSMLSGITFLFTMPLVRWVNHLNTESPVILERNSRWTGHTFGALMFGGVLWGFIVWASYL</sequence>
<keyword evidence="1" id="KW-0472">Membrane</keyword>
<dbReference type="Gene3D" id="3.10.620.30">
    <property type="match status" value="1"/>
</dbReference>
<evidence type="ECO:0000313" key="5">
    <source>
        <dbReference type="Proteomes" id="UP001214043"/>
    </source>
</evidence>
<evidence type="ECO:0000313" key="4">
    <source>
        <dbReference type="EMBL" id="WDI32780.1"/>
    </source>
</evidence>
<dbReference type="RefSeq" id="WP_274494722.1">
    <property type="nucleotide sequence ID" value="NZ_CP118166.1"/>
</dbReference>
<dbReference type="InterPro" id="IPR038765">
    <property type="entry name" value="Papain-like_cys_pep_sf"/>
</dbReference>
<keyword evidence="1" id="KW-0812">Transmembrane</keyword>
<feature type="domain" description="DUF3857" evidence="3">
    <location>
        <begin position="81"/>
        <end position="240"/>
    </location>
</feature>
<evidence type="ECO:0000259" key="2">
    <source>
        <dbReference type="Pfam" id="PF01841"/>
    </source>
</evidence>
<feature type="transmembrane region" description="Helical" evidence="1">
    <location>
        <begin position="711"/>
        <end position="729"/>
    </location>
</feature>
<protein>
    <submittedName>
        <fullName evidence="4">DUF3857 and transglutaminase domain-containing protein</fullName>
    </submittedName>
</protein>
<organism evidence="4 5">
    <name type="scientific">Hyphococcus flavus</name>
    <dbReference type="NCBI Taxonomy" id="1866326"/>
    <lineage>
        <taxon>Bacteria</taxon>
        <taxon>Pseudomonadati</taxon>
        <taxon>Pseudomonadota</taxon>
        <taxon>Alphaproteobacteria</taxon>
        <taxon>Parvularculales</taxon>
        <taxon>Parvularculaceae</taxon>
        <taxon>Hyphococcus</taxon>
    </lineage>
</organism>
<feature type="transmembrane region" description="Helical" evidence="1">
    <location>
        <begin position="846"/>
        <end position="865"/>
    </location>
</feature>
<feature type="transmembrane region" description="Helical" evidence="1">
    <location>
        <begin position="670"/>
        <end position="691"/>
    </location>
</feature>